<dbReference type="Proteomes" id="UP000308444">
    <property type="component" value="Unassembled WGS sequence"/>
</dbReference>
<dbReference type="AlphaFoldDB" id="A0A9X9A5G4"/>
<accession>A0A9X9A5G4</accession>
<reference evidence="2 3" key="1">
    <citation type="journal article" date="2019" name="Environ. Microbiol.">
        <title>An active ?-lactamase is a part of an orchestrated cell wall stress resistance network of Bacillus subtilis and related rhizosphere species.</title>
        <authorList>
            <person name="Bucher T."/>
            <person name="Keren-Paz A."/>
            <person name="Hausser J."/>
            <person name="Olender T."/>
            <person name="Cytryn E."/>
            <person name="Kolodkin-Gal I."/>
        </authorList>
    </citation>
    <scope>NUCLEOTIDE SEQUENCE [LARGE SCALE GENOMIC DNA]</scope>
    <source>
        <strain evidence="2 3">I32</strain>
    </source>
</reference>
<dbReference type="EMBL" id="SZOH01002334">
    <property type="protein sequence ID" value="TKI95480.1"/>
    <property type="molecule type" value="Genomic_DNA"/>
</dbReference>
<organism evidence="2 3">
    <name type="scientific">Bacillus cereus</name>
    <dbReference type="NCBI Taxonomy" id="1396"/>
    <lineage>
        <taxon>Bacteria</taxon>
        <taxon>Bacillati</taxon>
        <taxon>Bacillota</taxon>
        <taxon>Bacilli</taxon>
        <taxon>Bacillales</taxon>
        <taxon>Bacillaceae</taxon>
        <taxon>Bacillus</taxon>
        <taxon>Bacillus cereus group</taxon>
    </lineage>
</organism>
<evidence type="ECO:0000256" key="1">
    <source>
        <dbReference type="SAM" id="Phobius"/>
    </source>
</evidence>
<comment type="caution">
    <text evidence="2">The sequence shown here is derived from an EMBL/GenBank/DDBJ whole genome shotgun (WGS) entry which is preliminary data.</text>
</comment>
<keyword evidence="1" id="KW-1133">Transmembrane helix</keyword>
<evidence type="ECO:0000313" key="3">
    <source>
        <dbReference type="Proteomes" id="UP000308444"/>
    </source>
</evidence>
<sequence length="51" mass="5658">MGRSILNNIIHLFYSTILANLLQAVSLIVLANFFNAQHYGMFSVAIAVTFV</sequence>
<proteinExistence type="predicted"/>
<gene>
    <name evidence="2" type="ORF">FC695_27220</name>
</gene>
<name>A0A9X9A5G4_BACCE</name>
<feature type="transmembrane region" description="Helical" evidence="1">
    <location>
        <begin position="12"/>
        <end position="34"/>
    </location>
</feature>
<feature type="non-terminal residue" evidence="2">
    <location>
        <position position="51"/>
    </location>
</feature>
<evidence type="ECO:0000313" key="2">
    <source>
        <dbReference type="EMBL" id="TKI95480.1"/>
    </source>
</evidence>
<protein>
    <submittedName>
        <fullName evidence="2">Sugar translocase</fullName>
    </submittedName>
</protein>
<keyword evidence="1" id="KW-0472">Membrane</keyword>
<keyword evidence="1" id="KW-0812">Transmembrane</keyword>